<dbReference type="AlphaFoldDB" id="A0A448XLH1"/>
<protein>
    <submittedName>
        <fullName evidence="1">Uncharacterized protein</fullName>
    </submittedName>
</protein>
<name>A0A448XLH1_9PLAT</name>
<organism evidence="1 2">
    <name type="scientific">Protopolystoma xenopodis</name>
    <dbReference type="NCBI Taxonomy" id="117903"/>
    <lineage>
        <taxon>Eukaryota</taxon>
        <taxon>Metazoa</taxon>
        <taxon>Spiralia</taxon>
        <taxon>Lophotrochozoa</taxon>
        <taxon>Platyhelminthes</taxon>
        <taxon>Monogenea</taxon>
        <taxon>Polyopisthocotylea</taxon>
        <taxon>Polystomatidea</taxon>
        <taxon>Polystomatidae</taxon>
        <taxon>Protopolystoma</taxon>
    </lineage>
</organism>
<accession>A0A448XLH1</accession>
<reference evidence="1" key="1">
    <citation type="submission" date="2018-11" db="EMBL/GenBank/DDBJ databases">
        <authorList>
            <consortium name="Pathogen Informatics"/>
        </authorList>
    </citation>
    <scope>NUCLEOTIDE SEQUENCE</scope>
</reference>
<evidence type="ECO:0000313" key="1">
    <source>
        <dbReference type="EMBL" id="VEL39445.1"/>
    </source>
</evidence>
<comment type="caution">
    <text evidence="1">The sequence shown here is derived from an EMBL/GenBank/DDBJ whole genome shotgun (WGS) entry which is preliminary data.</text>
</comment>
<evidence type="ECO:0000313" key="2">
    <source>
        <dbReference type="Proteomes" id="UP000784294"/>
    </source>
</evidence>
<dbReference type="Proteomes" id="UP000784294">
    <property type="component" value="Unassembled WGS sequence"/>
</dbReference>
<keyword evidence="2" id="KW-1185">Reference proteome</keyword>
<dbReference type="EMBL" id="CAAALY010261285">
    <property type="protein sequence ID" value="VEL39445.1"/>
    <property type="molecule type" value="Genomic_DNA"/>
</dbReference>
<sequence length="152" mass="16708">MPYQFSRLIDLFVSYTPLSGVQSVDKVEVKSRATPILTLLFDHLRRNASRGLWIEPTNLEAHNSIGIAMFPVRGSSLGTARLIVRARQKRGATDRGLASSEDAIISSNRQADGVGHPADIVARSNAVDIQVYLLDNIYLTDDFGQDLVKKGI</sequence>
<proteinExistence type="predicted"/>
<gene>
    <name evidence="1" type="ORF">PXEA_LOCUS32885</name>
</gene>